<reference evidence="13" key="1">
    <citation type="submission" date="2024-06" db="EMBL/GenBank/DDBJ databases">
        <authorList>
            <person name="Liu X."/>
            <person name="Lenzi L."/>
            <person name="Haldenby T S."/>
            <person name="Uol C."/>
        </authorList>
    </citation>
    <scope>NUCLEOTIDE SEQUENCE</scope>
</reference>
<feature type="transmembrane region" description="Helical" evidence="12">
    <location>
        <begin position="174"/>
        <end position="192"/>
    </location>
</feature>
<keyword evidence="5 12" id="KW-1133">Transmembrane helix</keyword>
<dbReference type="Proteomes" id="UP001497525">
    <property type="component" value="Unassembled WGS sequence"/>
</dbReference>
<comment type="pathway">
    <text evidence="10">Porphyrin-containing compound metabolism; heme A biosynthesis; heme A from heme O: step 1/1.</text>
</comment>
<feature type="transmembrane region" description="Helical" evidence="12">
    <location>
        <begin position="329"/>
        <end position="347"/>
    </location>
</feature>
<evidence type="ECO:0000256" key="11">
    <source>
        <dbReference type="ARBA" id="ARBA00048044"/>
    </source>
</evidence>
<evidence type="ECO:0000256" key="9">
    <source>
        <dbReference type="ARBA" id="ARBA00023136"/>
    </source>
</evidence>
<evidence type="ECO:0000256" key="1">
    <source>
        <dbReference type="ARBA" id="ARBA00001970"/>
    </source>
</evidence>
<dbReference type="GO" id="GO:0046872">
    <property type="term" value="F:metal ion binding"/>
    <property type="evidence" value="ECO:0007669"/>
    <property type="project" value="UniProtKB-KW"/>
</dbReference>
<dbReference type="PANTHER" id="PTHR23289:SF2">
    <property type="entry name" value="CYTOCHROME C OXIDASE ASSEMBLY PROTEIN COX15 HOMOLOG"/>
    <property type="match status" value="1"/>
</dbReference>
<feature type="transmembrane region" description="Helical" evidence="12">
    <location>
        <begin position="359"/>
        <end position="383"/>
    </location>
</feature>
<dbReference type="AlphaFoldDB" id="A0AAV2TIX6"/>
<evidence type="ECO:0000256" key="3">
    <source>
        <dbReference type="ARBA" id="ARBA00022692"/>
    </source>
</evidence>
<keyword evidence="9 12" id="KW-0472">Membrane</keyword>
<name>A0AAV2TIX6_CALDB</name>
<comment type="subcellular location">
    <subcellularLocation>
        <location evidence="2">Membrane</location>
        <topology evidence="2">Multi-pass membrane protein</topology>
    </subcellularLocation>
</comment>
<feature type="transmembrane region" description="Helical" evidence="12">
    <location>
        <begin position="268"/>
        <end position="289"/>
    </location>
</feature>
<gene>
    <name evidence="13" type="ORF">CDAUBV1_LOCUS10744</name>
</gene>
<sequence length="414" mass="46202">MSLSRFFRPLLRCSQASKGTSYSIGRRVAVLEQFIAKGRQVATNGVVHKAAGGNRAVGKWLIGLAGMTFGAVVLGGVTRLTESGLSMVDWHPFKEFPPLSEERWMLEFNKYKQFPEYSYQVKEHGEMSLSQFKFIWYMEYIHRMWGRTIGAVYLLPAGYFWYKGYFSRQMKPRVIIYGSLIALQGLLGWLMVRSGLKQPERPVGMSNDETFSGVPRVHHHWLSAHLCSAVILYSLFLWGGFQHLAQHPPIKPFAALKSIKAVAHSTKALGFLTIMYGAFVAGLDAGLTYNSWPKMADRWIPEDLIVPHYGSTWGNLANNPTGVQFTHRMLAYASCIAATGLWALTMRSGLACTGPRIRLAAHLVLGTAFAQSTLGVLTLLYYVPVSLGAIHQGGSLVFFSSLLWFTHCLRAIPK</sequence>
<dbReference type="GO" id="GO:0120547">
    <property type="term" value="F:heme A synthase activity"/>
    <property type="evidence" value="ECO:0007669"/>
    <property type="project" value="UniProtKB-EC"/>
</dbReference>
<evidence type="ECO:0000256" key="2">
    <source>
        <dbReference type="ARBA" id="ARBA00004141"/>
    </source>
</evidence>
<evidence type="ECO:0000256" key="6">
    <source>
        <dbReference type="ARBA" id="ARBA00023002"/>
    </source>
</evidence>
<evidence type="ECO:0000256" key="5">
    <source>
        <dbReference type="ARBA" id="ARBA00022989"/>
    </source>
</evidence>
<evidence type="ECO:0000256" key="12">
    <source>
        <dbReference type="SAM" id="Phobius"/>
    </source>
</evidence>
<dbReference type="GO" id="GO:0006784">
    <property type="term" value="P:heme A biosynthetic process"/>
    <property type="evidence" value="ECO:0007669"/>
    <property type="project" value="InterPro"/>
</dbReference>
<feature type="transmembrane region" description="Helical" evidence="12">
    <location>
        <begin position="144"/>
        <end position="162"/>
    </location>
</feature>
<keyword evidence="7" id="KW-0408">Iron</keyword>
<keyword evidence="3 12" id="KW-0812">Transmembrane</keyword>
<proteinExistence type="predicted"/>
<feature type="transmembrane region" description="Helical" evidence="12">
    <location>
        <begin position="60"/>
        <end position="80"/>
    </location>
</feature>
<dbReference type="InterPro" id="IPR003780">
    <property type="entry name" value="COX15/CtaA_fam"/>
</dbReference>
<accession>A0AAV2TIX6</accession>
<dbReference type="GO" id="GO:0005743">
    <property type="term" value="C:mitochondrial inner membrane"/>
    <property type="evidence" value="ECO:0007669"/>
    <property type="project" value="TreeGrafter"/>
</dbReference>
<comment type="caution">
    <text evidence="13">The sequence shown here is derived from an EMBL/GenBank/DDBJ whole genome shotgun (WGS) entry which is preliminary data.</text>
</comment>
<keyword evidence="6" id="KW-0560">Oxidoreductase</keyword>
<keyword evidence="4" id="KW-0479">Metal-binding</keyword>
<evidence type="ECO:0000256" key="4">
    <source>
        <dbReference type="ARBA" id="ARBA00022723"/>
    </source>
</evidence>
<feature type="transmembrane region" description="Helical" evidence="12">
    <location>
        <begin position="389"/>
        <end position="409"/>
    </location>
</feature>
<evidence type="ECO:0000256" key="8">
    <source>
        <dbReference type="ARBA" id="ARBA00023133"/>
    </source>
</evidence>
<comment type="catalytic activity">
    <reaction evidence="11">
        <text>Fe(II)-heme o + 2 A + H2O = Fe(II)-heme a + 2 AH2</text>
        <dbReference type="Rhea" id="RHEA:63388"/>
        <dbReference type="ChEBI" id="CHEBI:13193"/>
        <dbReference type="ChEBI" id="CHEBI:15377"/>
        <dbReference type="ChEBI" id="CHEBI:17499"/>
        <dbReference type="ChEBI" id="CHEBI:60530"/>
        <dbReference type="ChEBI" id="CHEBI:61715"/>
        <dbReference type="EC" id="1.17.99.9"/>
    </reaction>
    <physiologicalReaction direction="left-to-right" evidence="11">
        <dbReference type="Rhea" id="RHEA:63389"/>
    </physiologicalReaction>
</comment>
<evidence type="ECO:0000256" key="10">
    <source>
        <dbReference type="ARBA" id="ARBA00044501"/>
    </source>
</evidence>
<feature type="transmembrane region" description="Helical" evidence="12">
    <location>
        <begin position="221"/>
        <end position="241"/>
    </location>
</feature>
<evidence type="ECO:0000313" key="13">
    <source>
        <dbReference type="EMBL" id="CAL5136615.1"/>
    </source>
</evidence>
<protein>
    <submittedName>
        <fullName evidence="13">Uncharacterized protein</fullName>
    </submittedName>
</protein>
<keyword evidence="8" id="KW-0350">Heme biosynthesis</keyword>
<dbReference type="GO" id="GO:0016653">
    <property type="term" value="F:oxidoreductase activity, acting on NAD(P)H, heme protein as acceptor"/>
    <property type="evidence" value="ECO:0007669"/>
    <property type="project" value="TreeGrafter"/>
</dbReference>
<dbReference type="InterPro" id="IPR023754">
    <property type="entry name" value="HemeA_Synthase_type2"/>
</dbReference>
<evidence type="ECO:0000313" key="14">
    <source>
        <dbReference type="Proteomes" id="UP001497525"/>
    </source>
</evidence>
<dbReference type="Pfam" id="PF02628">
    <property type="entry name" value="COX15-CtaA"/>
    <property type="match status" value="1"/>
</dbReference>
<evidence type="ECO:0000256" key="7">
    <source>
        <dbReference type="ARBA" id="ARBA00023004"/>
    </source>
</evidence>
<organism evidence="13 14">
    <name type="scientific">Calicophoron daubneyi</name>
    <name type="common">Rumen fluke</name>
    <name type="synonym">Paramphistomum daubneyi</name>
    <dbReference type="NCBI Taxonomy" id="300641"/>
    <lineage>
        <taxon>Eukaryota</taxon>
        <taxon>Metazoa</taxon>
        <taxon>Spiralia</taxon>
        <taxon>Lophotrochozoa</taxon>
        <taxon>Platyhelminthes</taxon>
        <taxon>Trematoda</taxon>
        <taxon>Digenea</taxon>
        <taxon>Plagiorchiida</taxon>
        <taxon>Pronocephalata</taxon>
        <taxon>Paramphistomoidea</taxon>
        <taxon>Paramphistomidae</taxon>
        <taxon>Calicophoron</taxon>
    </lineage>
</organism>
<dbReference type="PANTHER" id="PTHR23289">
    <property type="entry name" value="CYTOCHROME C OXIDASE ASSEMBLY PROTEIN COX15"/>
    <property type="match status" value="1"/>
</dbReference>
<dbReference type="EMBL" id="CAXLJL010000334">
    <property type="protein sequence ID" value="CAL5136615.1"/>
    <property type="molecule type" value="Genomic_DNA"/>
</dbReference>
<comment type="cofactor">
    <cofactor evidence="1">
        <name>heme b</name>
        <dbReference type="ChEBI" id="CHEBI:60344"/>
    </cofactor>
</comment>